<dbReference type="InterPro" id="IPR001296">
    <property type="entry name" value="Glyco_trans_1"/>
</dbReference>
<dbReference type="AlphaFoldDB" id="G2EAS7"/>
<evidence type="ECO:0000259" key="2">
    <source>
        <dbReference type="Pfam" id="PF13477"/>
    </source>
</evidence>
<dbReference type="GO" id="GO:0016757">
    <property type="term" value="F:glycosyltransferase activity"/>
    <property type="evidence" value="ECO:0007669"/>
    <property type="project" value="InterPro"/>
</dbReference>
<dbReference type="InterPro" id="IPR028098">
    <property type="entry name" value="Glyco_trans_4-like_N"/>
</dbReference>
<evidence type="ECO:0000313" key="4">
    <source>
        <dbReference type="Proteomes" id="UP000003730"/>
    </source>
</evidence>
<protein>
    <submittedName>
        <fullName evidence="3">Glycosyltransferase</fullName>
    </submittedName>
</protein>
<reference evidence="3 4" key="1">
    <citation type="journal article" date="2008" name="Int. J. Syst. Evol. Microbiol.">
        <title>Bizionia argentinensis sp. nov., isolated from surface marine water in Antarctica.</title>
        <authorList>
            <person name="Bercovich A."/>
            <person name="Vazquez S.C."/>
            <person name="Yankilevich P."/>
            <person name="Coria S.H."/>
            <person name="Foti M."/>
            <person name="Hernandez E."/>
            <person name="Vidal A."/>
            <person name="Ruberto L."/>
            <person name="Melo C."/>
            <person name="Marenssi S."/>
            <person name="Criscuolo M."/>
            <person name="Memoli M."/>
            <person name="Arguelles M."/>
            <person name="Mac Cormack W.P."/>
        </authorList>
    </citation>
    <scope>NUCLEOTIDE SEQUENCE [LARGE SCALE GENOMIC DNA]</scope>
    <source>
        <strain evidence="3 4">JUB59</strain>
    </source>
</reference>
<accession>G2EAS7</accession>
<evidence type="ECO:0000313" key="3">
    <source>
        <dbReference type="EMBL" id="EGV44368.1"/>
    </source>
</evidence>
<sequence length="381" mass="44039">MRILIVAMRSIHTIRWVGQLKDSGHDVHWFDILNGGYIKEWDWVTQHTNWRYKLGNFKGRYLIKKYFPYIHILFKNSVEKKFNALINEIQPDVVHSLVMYNCTVPIYNVMKQNSHIKWIYSAWGNDLFFYKNVKGYREDILEVLPQLDFMFADCHRDIKIAKELGFRGETLGVFPTGGGYKFVHYDPSVIPLPERNIILIKGYEQRFGKAIQVILALKNIEDKLKDFRVIVFGADDQFHKAYAKIKDVDFIEVKGQMPHVEVITLMGQSLIYVGNSISDGMPNTLLEAIIMGAFPIQSNPGGASAEIIKDNVNGLLINKPESVKEIEEKVIVAISNRMLVNEAYLYNRKLRNALKYETIQYKVLRAYCSVKNGSHKNNLNI</sequence>
<dbReference type="Pfam" id="PF13477">
    <property type="entry name" value="Glyco_trans_4_2"/>
    <property type="match status" value="1"/>
</dbReference>
<dbReference type="SUPFAM" id="SSF53756">
    <property type="entry name" value="UDP-Glycosyltransferase/glycogen phosphorylase"/>
    <property type="match status" value="1"/>
</dbReference>
<keyword evidence="3" id="KW-0808">Transferase</keyword>
<comment type="caution">
    <text evidence="3">The sequence shown here is derived from an EMBL/GenBank/DDBJ whole genome shotgun (WGS) entry which is preliminary data.</text>
</comment>
<gene>
    <name evidence="3" type="ORF">BZARG_609</name>
</gene>
<feature type="domain" description="Glycosyltransferase subfamily 4-like N-terminal" evidence="2">
    <location>
        <begin position="4"/>
        <end position="133"/>
    </location>
</feature>
<dbReference type="Proteomes" id="UP000003730">
    <property type="component" value="Unassembled WGS sequence"/>
</dbReference>
<dbReference type="OrthoDB" id="1411429at2"/>
<dbReference type="Gene3D" id="3.40.50.2000">
    <property type="entry name" value="Glycogen Phosphorylase B"/>
    <property type="match status" value="2"/>
</dbReference>
<evidence type="ECO:0000259" key="1">
    <source>
        <dbReference type="Pfam" id="PF00534"/>
    </source>
</evidence>
<dbReference type="EMBL" id="AFXZ01000009">
    <property type="protein sequence ID" value="EGV44368.1"/>
    <property type="molecule type" value="Genomic_DNA"/>
</dbReference>
<dbReference type="eggNOG" id="COG0438">
    <property type="taxonomic scope" value="Bacteria"/>
</dbReference>
<organism evidence="3 4">
    <name type="scientific">Bizionia argentinensis JUB59</name>
    <dbReference type="NCBI Taxonomy" id="1046627"/>
    <lineage>
        <taxon>Bacteria</taxon>
        <taxon>Pseudomonadati</taxon>
        <taxon>Bacteroidota</taxon>
        <taxon>Flavobacteriia</taxon>
        <taxon>Flavobacteriales</taxon>
        <taxon>Flavobacteriaceae</taxon>
        <taxon>Bizionia</taxon>
    </lineage>
</organism>
<dbReference type="Pfam" id="PF00534">
    <property type="entry name" value="Glycos_transf_1"/>
    <property type="match status" value="1"/>
</dbReference>
<name>G2EAS7_9FLAO</name>
<dbReference type="PANTHER" id="PTHR12526">
    <property type="entry name" value="GLYCOSYLTRANSFERASE"/>
    <property type="match status" value="1"/>
</dbReference>
<dbReference type="STRING" id="1046627.BZARG_609"/>
<dbReference type="PANTHER" id="PTHR12526:SF630">
    <property type="entry name" value="GLYCOSYLTRANSFERASE"/>
    <property type="match status" value="1"/>
</dbReference>
<dbReference type="PATRIC" id="fig|1046627.3.peg.644"/>
<proteinExistence type="predicted"/>
<feature type="domain" description="Glycosyl transferase family 1" evidence="1">
    <location>
        <begin position="211"/>
        <end position="342"/>
    </location>
</feature>
<keyword evidence="4" id="KW-1185">Reference proteome</keyword>